<evidence type="ECO:0000256" key="5">
    <source>
        <dbReference type="ARBA" id="ARBA00022679"/>
    </source>
</evidence>
<dbReference type="RefSeq" id="WP_075474090.1">
    <property type="nucleotide sequence ID" value="NZ_CP011299.1"/>
</dbReference>
<name>A0A172WDF0_BUCSC</name>
<comment type="catalytic activity">
    <reaction evidence="10 11">
        <text>UMP + ATP = UDP + ADP</text>
        <dbReference type="Rhea" id="RHEA:24400"/>
        <dbReference type="ChEBI" id="CHEBI:30616"/>
        <dbReference type="ChEBI" id="CHEBI:57865"/>
        <dbReference type="ChEBI" id="CHEBI:58223"/>
        <dbReference type="ChEBI" id="CHEBI:456216"/>
        <dbReference type="EC" id="2.7.4.22"/>
    </reaction>
</comment>
<comment type="similarity">
    <text evidence="3 11">Belongs to the UMP kinase family.</text>
</comment>
<evidence type="ECO:0000256" key="8">
    <source>
        <dbReference type="ARBA" id="ARBA00022840"/>
    </source>
</evidence>
<evidence type="ECO:0000256" key="1">
    <source>
        <dbReference type="ARBA" id="ARBA00004496"/>
    </source>
</evidence>
<dbReference type="OrthoDB" id="9807458at2"/>
<evidence type="ECO:0000256" key="4">
    <source>
        <dbReference type="ARBA" id="ARBA00022490"/>
    </source>
</evidence>
<evidence type="ECO:0000256" key="11">
    <source>
        <dbReference type="HAMAP-Rule" id="MF_01220"/>
    </source>
</evidence>
<dbReference type="AlphaFoldDB" id="A0A172WDF0"/>
<keyword evidence="4 11" id="KW-0963">Cytoplasm</keyword>
<dbReference type="NCBIfam" id="TIGR02075">
    <property type="entry name" value="pyrH_bact"/>
    <property type="match status" value="1"/>
</dbReference>
<dbReference type="InterPro" id="IPR001048">
    <property type="entry name" value="Asp/Glu/Uridylate_kinase"/>
</dbReference>
<keyword evidence="6 11" id="KW-0547">Nucleotide-binding</keyword>
<dbReference type="InterPro" id="IPR015963">
    <property type="entry name" value="Uridylate_kinase_bac"/>
</dbReference>
<feature type="binding site" evidence="11">
    <location>
        <position position="64"/>
    </location>
    <ligand>
        <name>ATP</name>
        <dbReference type="ChEBI" id="CHEBI:30616"/>
    </ligand>
</feature>
<dbReference type="Proteomes" id="UP000077654">
    <property type="component" value="Chromosome"/>
</dbReference>
<dbReference type="GO" id="GO:0005829">
    <property type="term" value="C:cytosol"/>
    <property type="evidence" value="ECO:0007669"/>
    <property type="project" value="TreeGrafter"/>
</dbReference>
<dbReference type="HAMAP" id="MF_01220_B">
    <property type="entry name" value="PyrH_B"/>
    <property type="match status" value="1"/>
</dbReference>
<evidence type="ECO:0000259" key="12">
    <source>
        <dbReference type="Pfam" id="PF00696"/>
    </source>
</evidence>
<feature type="binding site" evidence="11">
    <location>
        <begin position="17"/>
        <end position="20"/>
    </location>
    <ligand>
        <name>ATP</name>
        <dbReference type="ChEBI" id="CHEBI:30616"/>
    </ligand>
</feature>
<evidence type="ECO:0000313" key="13">
    <source>
        <dbReference type="EMBL" id="ANF17009.1"/>
    </source>
</evidence>
<comment type="caution">
    <text evidence="11">Lacks conserved residue(s) required for the propagation of feature annotation.</text>
</comment>
<dbReference type="FunFam" id="3.40.1160.10:FF:000001">
    <property type="entry name" value="Uridylate kinase"/>
    <property type="match status" value="1"/>
</dbReference>
<evidence type="ECO:0000256" key="6">
    <source>
        <dbReference type="ARBA" id="ARBA00022741"/>
    </source>
</evidence>
<feature type="binding site" evidence="11">
    <location>
        <position position="79"/>
    </location>
    <ligand>
        <name>UMP</name>
        <dbReference type="ChEBI" id="CHEBI:57865"/>
    </ligand>
</feature>
<dbReference type="EC" id="2.7.4.22" evidence="11"/>
<comment type="subcellular location">
    <subcellularLocation>
        <location evidence="1 11">Cytoplasm</location>
    </subcellularLocation>
</comment>
<comment type="pathway">
    <text evidence="2 11">Pyrimidine metabolism; CTP biosynthesis via de novo pathway; UDP from UMP (UMPK route): step 1/1.</text>
</comment>
<feature type="binding site" evidence="11">
    <location>
        <position position="60"/>
    </location>
    <ligand>
        <name>ATP</name>
        <dbReference type="ChEBI" id="CHEBI:30616"/>
    </ligand>
</feature>
<comment type="activity regulation">
    <text evidence="11">Inhibited by UTP.</text>
</comment>
<evidence type="ECO:0000256" key="2">
    <source>
        <dbReference type="ARBA" id="ARBA00004791"/>
    </source>
</evidence>
<proteinExistence type="inferred from homology"/>
<dbReference type="PATRIC" id="fig|118110.3.peg.222"/>
<feature type="binding site" evidence="11">
    <location>
        <position position="173"/>
    </location>
    <ligand>
        <name>ATP</name>
        <dbReference type="ChEBI" id="CHEBI:30616"/>
    </ligand>
</feature>
<dbReference type="Gene3D" id="3.40.1160.10">
    <property type="entry name" value="Acetylglutamate kinase-like"/>
    <property type="match status" value="1"/>
</dbReference>
<dbReference type="PANTHER" id="PTHR42833:SF4">
    <property type="entry name" value="URIDYLATE KINASE PUMPKIN, CHLOROPLASTIC"/>
    <property type="match status" value="1"/>
</dbReference>
<sequence>MQKKHNITCKFKRVLIKISGESIQGRSKFGIDINELKRVVCEIKSIVNLGIQVGVVIGGGNIFRGKELVNFGVNKVISDNVGMLSTVINGLVLHDVMRRGSVNVHLMSSFPINSMCEIYHFEKAIRLLNKNHVVIFSGGLGNPFFTTDSAACLRAIEIKADIILKGTQVDGVYSSDPKKNNNSKLYKKITYNEVLRRELKVMDLSAFVLARDYKLPICIFNICIPGILRRIVEGKNEGTLIQSSC</sequence>
<dbReference type="GO" id="GO:0006225">
    <property type="term" value="P:UDP biosynthetic process"/>
    <property type="evidence" value="ECO:0007669"/>
    <property type="project" value="TreeGrafter"/>
</dbReference>
<dbReference type="PANTHER" id="PTHR42833">
    <property type="entry name" value="URIDYLATE KINASE"/>
    <property type="match status" value="1"/>
</dbReference>
<dbReference type="InterPro" id="IPR011817">
    <property type="entry name" value="Uridylate_kinase"/>
</dbReference>
<feature type="domain" description="Aspartate/glutamate/uridylate kinase" evidence="12">
    <location>
        <begin position="12"/>
        <end position="221"/>
    </location>
</feature>
<dbReference type="SUPFAM" id="SSF53633">
    <property type="entry name" value="Carbamate kinase-like"/>
    <property type="match status" value="1"/>
</dbReference>
<organism evidence="13 14">
    <name type="scientific">Buchnera aphidicola subsp. Schlechtendalia chinensis</name>
    <dbReference type="NCBI Taxonomy" id="118110"/>
    <lineage>
        <taxon>Bacteria</taxon>
        <taxon>Pseudomonadati</taxon>
        <taxon>Pseudomonadota</taxon>
        <taxon>Gammaproteobacteria</taxon>
        <taxon>Enterobacterales</taxon>
        <taxon>Erwiniaceae</taxon>
        <taxon>Buchnera</taxon>
    </lineage>
</organism>
<evidence type="ECO:0000256" key="9">
    <source>
        <dbReference type="ARBA" id="ARBA00022975"/>
    </source>
</evidence>
<evidence type="ECO:0000256" key="7">
    <source>
        <dbReference type="ARBA" id="ARBA00022777"/>
    </source>
</evidence>
<reference evidence="13 14" key="1">
    <citation type="submission" date="2015-04" db="EMBL/GenBank/DDBJ databases">
        <title>Buchnera aphidicola assembly.</title>
        <authorList>
            <person name="Zhang Y."/>
        </authorList>
    </citation>
    <scope>NUCLEOTIDE SEQUENCE [LARGE SCALE GENOMIC DNA]</scope>
    <source>
        <strain evidence="13 14">SC</strain>
    </source>
</reference>
<keyword evidence="7 11" id="KW-0418">Kinase</keyword>
<gene>
    <name evidence="11" type="primary">pyrH</name>
    <name evidence="13" type="ORF">XW81_01090</name>
</gene>
<keyword evidence="14" id="KW-1185">Reference proteome</keyword>
<dbReference type="UniPathway" id="UPA00159">
    <property type="reaction ID" value="UER00275"/>
</dbReference>
<dbReference type="STRING" id="118110.XW81_01090"/>
<dbReference type="CDD" id="cd04254">
    <property type="entry name" value="AAK_UMPK-PyrH-Ec"/>
    <property type="match status" value="1"/>
</dbReference>
<feature type="binding site" evidence="11">
    <location>
        <position position="176"/>
    </location>
    <ligand>
        <name>ATP</name>
        <dbReference type="ChEBI" id="CHEBI:30616"/>
    </ligand>
</feature>
<dbReference type="GO" id="GO:0033862">
    <property type="term" value="F:UMP kinase activity"/>
    <property type="evidence" value="ECO:0007669"/>
    <property type="project" value="UniProtKB-EC"/>
</dbReference>
<keyword evidence="9 11" id="KW-0665">Pyrimidine biosynthesis</keyword>
<dbReference type="InterPro" id="IPR036393">
    <property type="entry name" value="AceGlu_kinase-like_sf"/>
</dbReference>
<dbReference type="PIRSF" id="PIRSF005650">
    <property type="entry name" value="Uridylate_kin"/>
    <property type="match status" value="1"/>
</dbReference>
<feature type="binding site" evidence="11">
    <location>
        <position position="168"/>
    </location>
    <ligand>
        <name>ATP</name>
        <dbReference type="ChEBI" id="CHEBI:30616"/>
    </ligand>
</feature>
<accession>A0A172WDF0</accession>
<keyword evidence="8 11" id="KW-0067">ATP-binding</keyword>
<evidence type="ECO:0000256" key="3">
    <source>
        <dbReference type="ARBA" id="ARBA00007614"/>
    </source>
</evidence>
<dbReference type="GO" id="GO:0044210">
    <property type="term" value="P:'de novo' CTP biosynthetic process"/>
    <property type="evidence" value="ECO:0007669"/>
    <property type="project" value="UniProtKB-UniRule"/>
</dbReference>
<feature type="binding site" evidence="11">
    <location>
        <position position="59"/>
    </location>
    <ligand>
        <name>UMP</name>
        <dbReference type="ChEBI" id="CHEBI:57865"/>
    </ligand>
</feature>
<dbReference type="EMBL" id="CP011299">
    <property type="protein sequence ID" value="ANF17009.1"/>
    <property type="molecule type" value="Genomic_DNA"/>
</dbReference>
<dbReference type="GO" id="GO:0005524">
    <property type="term" value="F:ATP binding"/>
    <property type="evidence" value="ECO:0007669"/>
    <property type="project" value="UniProtKB-KW"/>
</dbReference>
<evidence type="ECO:0000256" key="10">
    <source>
        <dbReference type="ARBA" id="ARBA00047767"/>
    </source>
</evidence>
<keyword evidence="5 11" id="KW-0808">Transferase</keyword>
<evidence type="ECO:0000313" key="14">
    <source>
        <dbReference type="Proteomes" id="UP000077654"/>
    </source>
</evidence>
<protein>
    <recommendedName>
        <fullName evidence="11">Uridylate kinase</fullName>
        <shortName evidence="11">UK</shortName>
        <ecNumber evidence="11">2.7.4.22</ecNumber>
    </recommendedName>
    <alternativeName>
        <fullName evidence="11">Uridine monophosphate kinase</fullName>
        <shortName evidence="11">UMP kinase</shortName>
        <shortName evidence="11">UMPK</shortName>
    </alternativeName>
</protein>
<feature type="binding site" evidence="11">
    <location>
        <position position="167"/>
    </location>
    <ligand>
        <name>ATP</name>
        <dbReference type="ChEBI" id="CHEBI:30616"/>
    </ligand>
</feature>
<dbReference type="Pfam" id="PF00696">
    <property type="entry name" value="AA_kinase"/>
    <property type="match status" value="1"/>
</dbReference>
<comment type="subunit">
    <text evidence="11">Homohexamer.</text>
</comment>
<feature type="binding site" evidence="11">
    <location>
        <begin position="140"/>
        <end position="147"/>
    </location>
    <ligand>
        <name>UMP</name>
        <dbReference type="ChEBI" id="CHEBI:57865"/>
    </ligand>
</feature>
<comment type="function">
    <text evidence="11">Catalyzes the reversible phosphorylation of UMP to UDP.</text>
</comment>